<accession>A0A135UZ08</accession>
<evidence type="ECO:0000313" key="2">
    <source>
        <dbReference type="EMBL" id="KXH65623.1"/>
    </source>
</evidence>
<name>A0A135UZ08_9PEZI</name>
<dbReference type="EMBL" id="JFFI01000853">
    <property type="protein sequence ID" value="KXH65623.1"/>
    <property type="molecule type" value="Genomic_DNA"/>
</dbReference>
<gene>
    <name evidence="2" type="ORF">CSAL01_11852</name>
</gene>
<proteinExistence type="predicted"/>
<dbReference type="AlphaFoldDB" id="A0A135UZ08"/>
<sequence length="115" mass="12832">MLSLAPRTDPPQPGIVNESLLLFSMINRAFRHRSQFNPRLIVTAMDAKTTTSVSRTLFDSVILELGLQCENNHGQPISAPTAAKKMSDQATNTSIGEPHFQQRGDREHRQDFATQ</sequence>
<protein>
    <submittedName>
        <fullName evidence="2">Uncharacterized protein</fullName>
    </submittedName>
</protein>
<feature type="compositionally biased region" description="Basic and acidic residues" evidence="1">
    <location>
        <begin position="100"/>
        <end position="115"/>
    </location>
</feature>
<evidence type="ECO:0000313" key="3">
    <source>
        <dbReference type="Proteomes" id="UP000070121"/>
    </source>
</evidence>
<keyword evidence="3" id="KW-1185">Reference proteome</keyword>
<feature type="region of interest" description="Disordered" evidence="1">
    <location>
        <begin position="72"/>
        <end position="115"/>
    </location>
</feature>
<evidence type="ECO:0000256" key="1">
    <source>
        <dbReference type="SAM" id="MobiDB-lite"/>
    </source>
</evidence>
<dbReference type="Proteomes" id="UP000070121">
    <property type="component" value="Unassembled WGS sequence"/>
</dbReference>
<organism evidence="2 3">
    <name type="scientific">Colletotrichum salicis</name>
    <dbReference type="NCBI Taxonomy" id="1209931"/>
    <lineage>
        <taxon>Eukaryota</taxon>
        <taxon>Fungi</taxon>
        <taxon>Dikarya</taxon>
        <taxon>Ascomycota</taxon>
        <taxon>Pezizomycotina</taxon>
        <taxon>Sordariomycetes</taxon>
        <taxon>Hypocreomycetidae</taxon>
        <taxon>Glomerellales</taxon>
        <taxon>Glomerellaceae</taxon>
        <taxon>Colletotrichum</taxon>
        <taxon>Colletotrichum acutatum species complex</taxon>
    </lineage>
</organism>
<reference evidence="2 3" key="1">
    <citation type="submission" date="2014-02" db="EMBL/GenBank/DDBJ databases">
        <title>The genome sequence of Colletotrichum salicis CBS 607.94.</title>
        <authorList>
            <person name="Baroncelli R."/>
            <person name="Thon M.R."/>
        </authorList>
    </citation>
    <scope>NUCLEOTIDE SEQUENCE [LARGE SCALE GENOMIC DNA]</scope>
    <source>
        <strain evidence="2 3">CBS 607.94</strain>
    </source>
</reference>
<comment type="caution">
    <text evidence="2">The sequence shown here is derived from an EMBL/GenBank/DDBJ whole genome shotgun (WGS) entry which is preliminary data.</text>
</comment>